<evidence type="ECO:0000256" key="1">
    <source>
        <dbReference type="PROSITE-ProRule" id="PRU00339"/>
    </source>
</evidence>
<feature type="transmembrane region" description="Helical" evidence="3">
    <location>
        <begin position="57"/>
        <end position="78"/>
    </location>
</feature>
<feature type="transmembrane region" description="Helical" evidence="3">
    <location>
        <begin position="434"/>
        <end position="459"/>
    </location>
</feature>
<keyword evidence="3" id="KW-0472">Membrane</keyword>
<gene>
    <name evidence="4" type="ORF">A2318_03235</name>
</gene>
<reference evidence="4 5" key="1">
    <citation type="journal article" date="2016" name="Nat. Commun.">
        <title>Thousands of microbial genomes shed light on interconnected biogeochemical processes in an aquifer system.</title>
        <authorList>
            <person name="Anantharaman K."/>
            <person name="Brown C.T."/>
            <person name="Hug L.A."/>
            <person name="Sharon I."/>
            <person name="Castelle C.J."/>
            <person name="Probst A.J."/>
            <person name="Thomas B.C."/>
            <person name="Singh A."/>
            <person name="Wilkins M.J."/>
            <person name="Karaoz U."/>
            <person name="Brodie E.L."/>
            <person name="Williams K.H."/>
            <person name="Hubbard S.S."/>
            <person name="Banfield J.F."/>
        </authorList>
    </citation>
    <scope>NUCLEOTIDE SEQUENCE [LARGE SCALE GENOMIC DNA]</scope>
</reference>
<evidence type="ECO:0000313" key="4">
    <source>
        <dbReference type="EMBL" id="OGL97415.1"/>
    </source>
</evidence>
<dbReference type="PANTHER" id="PTHR12558">
    <property type="entry name" value="CELL DIVISION CYCLE 16,23,27"/>
    <property type="match status" value="1"/>
</dbReference>
<accession>A0A1F7W3N7</accession>
<dbReference type="InterPro" id="IPR011990">
    <property type="entry name" value="TPR-like_helical_dom_sf"/>
</dbReference>
<keyword evidence="3" id="KW-1133">Transmembrane helix</keyword>
<feature type="transmembrane region" description="Helical" evidence="3">
    <location>
        <begin position="192"/>
        <end position="213"/>
    </location>
</feature>
<dbReference type="EMBL" id="MGFD01000049">
    <property type="protein sequence ID" value="OGL97415.1"/>
    <property type="molecule type" value="Genomic_DNA"/>
</dbReference>
<feature type="transmembrane region" description="Helical" evidence="3">
    <location>
        <begin position="250"/>
        <end position="271"/>
    </location>
</feature>
<feature type="transmembrane region" description="Helical" evidence="3">
    <location>
        <begin position="27"/>
        <end position="45"/>
    </location>
</feature>
<dbReference type="SUPFAM" id="SSF48452">
    <property type="entry name" value="TPR-like"/>
    <property type="match status" value="1"/>
</dbReference>
<dbReference type="Gene3D" id="1.25.40.10">
    <property type="entry name" value="Tetratricopeptide repeat domain"/>
    <property type="match status" value="2"/>
</dbReference>
<comment type="caution">
    <text evidence="4">The sequence shown here is derived from an EMBL/GenBank/DDBJ whole genome shotgun (WGS) entry which is preliminary data.</text>
</comment>
<dbReference type="Proteomes" id="UP000177331">
    <property type="component" value="Unassembled WGS sequence"/>
</dbReference>
<dbReference type="AlphaFoldDB" id="A0A1F7W3N7"/>
<feature type="transmembrane region" description="Helical" evidence="3">
    <location>
        <begin position="404"/>
        <end position="422"/>
    </location>
</feature>
<evidence type="ECO:0000313" key="5">
    <source>
        <dbReference type="Proteomes" id="UP000177331"/>
    </source>
</evidence>
<name>A0A1F7W3N7_9BACT</name>
<feature type="transmembrane region" description="Helical" evidence="3">
    <location>
        <begin position="346"/>
        <end position="368"/>
    </location>
</feature>
<dbReference type="PROSITE" id="PS50293">
    <property type="entry name" value="TPR_REGION"/>
    <property type="match status" value="1"/>
</dbReference>
<feature type="repeat" description="TPR" evidence="1">
    <location>
        <begin position="682"/>
        <end position="715"/>
    </location>
</feature>
<sequence length="780" mass="87507">MTYLLLFFTPLFFLPWAQDVLEPNKQMILVVLTVTGLVAWFGSCVMQKRCEFRSGLVNIAPAVFLFCVLVSSVFSKATYQTWVGQSSQEYASFLTIALLVCVFYLYANVHEDVIAQRHALFALLSSAAIAGIFSMLQLFHVFLLPFAFAKSIAFNTVGTFSSMTLFLLISMFLGLSLWLVSQEGGDRIIPSGGSGVLMRALIFIVCLISLFSLIVVDSWVFWVVTIFGVLLLTSFGFLRTKEFPSSRRFIFPLILLSVSLFFLFLPSPQLFKLPLLVSPNFETSWHVAQSTLLSNVPDLLFGSGPGTFSYQYSLFKPMGVNVSPFWEYVFDRSASAFLTRLSDVGILGSLAWVVCMGWIGALAVKRLVSVRDHQTWKMTYVLFVGWSMLVLTQMLYSSNITFEFLLWALSGMLVAHLLPSVWKTDFARSPKLGLLASFVFVFGFMGMFVSVLLMGGRFLGEKAFVQAVKLDAKRSDTQQVVGHLQDAVRFNSLNDTYTRNLSFALFLQASQKIQGLKGQKMTAEQTKDISERVSASIQMGTRATALEPNKVANWQFLGMLYREVMPFAENAETLAANAFTNTIRLEPTNPAHFVDLARVYLAVSDRARALKRSENADQAKQAAEQEQKLLGMTEEALNRAIQLKGDYLPAHYYLAATYDREGKLDQATKRLVALVKNAPSDVGLGFELAQLYIRTKNLDTAKQELERLITINPQYANALWYLASVYEMQNNREKAIEFVEKVLKLNPENKAVQDRLQKLQTGQDESALPEPIQPQAQSVR</sequence>
<dbReference type="PANTHER" id="PTHR12558:SF13">
    <property type="entry name" value="CELL DIVISION CYCLE PROTEIN 27 HOMOLOG"/>
    <property type="match status" value="1"/>
</dbReference>
<dbReference type="PROSITE" id="PS50005">
    <property type="entry name" value="TPR"/>
    <property type="match status" value="2"/>
</dbReference>
<evidence type="ECO:0000256" key="2">
    <source>
        <dbReference type="SAM" id="MobiDB-lite"/>
    </source>
</evidence>
<keyword evidence="1" id="KW-0802">TPR repeat</keyword>
<dbReference type="SMART" id="SM00028">
    <property type="entry name" value="TPR"/>
    <property type="match status" value="3"/>
</dbReference>
<feature type="transmembrane region" description="Helical" evidence="3">
    <location>
        <begin position="219"/>
        <end position="238"/>
    </location>
</feature>
<keyword evidence="3" id="KW-0812">Transmembrane</keyword>
<feature type="transmembrane region" description="Helical" evidence="3">
    <location>
        <begin position="119"/>
        <end position="148"/>
    </location>
</feature>
<feature type="transmembrane region" description="Helical" evidence="3">
    <location>
        <begin position="160"/>
        <end position="180"/>
    </location>
</feature>
<organism evidence="4 5">
    <name type="scientific">Candidatus Uhrbacteria bacterium RIFOXYB2_FULL_45_11</name>
    <dbReference type="NCBI Taxonomy" id="1802421"/>
    <lineage>
        <taxon>Bacteria</taxon>
        <taxon>Candidatus Uhriibacteriota</taxon>
    </lineage>
</organism>
<feature type="transmembrane region" description="Helical" evidence="3">
    <location>
        <begin position="90"/>
        <end position="107"/>
    </location>
</feature>
<evidence type="ECO:0000256" key="3">
    <source>
        <dbReference type="SAM" id="Phobius"/>
    </source>
</evidence>
<feature type="transmembrane region" description="Helical" evidence="3">
    <location>
        <begin position="380"/>
        <end position="398"/>
    </location>
</feature>
<dbReference type="InterPro" id="IPR019734">
    <property type="entry name" value="TPR_rpt"/>
</dbReference>
<dbReference type="STRING" id="1802421.A2318_03235"/>
<protein>
    <submittedName>
        <fullName evidence="4">Uncharacterized protein</fullName>
    </submittedName>
</protein>
<feature type="region of interest" description="Disordered" evidence="2">
    <location>
        <begin position="757"/>
        <end position="780"/>
    </location>
</feature>
<proteinExistence type="predicted"/>
<dbReference type="Pfam" id="PF14559">
    <property type="entry name" value="TPR_19"/>
    <property type="match status" value="1"/>
</dbReference>
<feature type="repeat" description="TPR" evidence="1">
    <location>
        <begin position="716"/>
        <end position="749"/>
    </location>
</feature>